<keyword evidence="6" id="KW-0966">Cell projection</keyword>
<evidence type="ECO:0000256" key="1">
    <source>
        <dbReference type="ARBA" id="ARBA00004138"/>
    </source>
</evidence>
<feature type="domain" description="DM10" evidence="7">
    <location>
        <begin position="276"/>
        <end position="388"/>
    </location>
</feature>
<dbReference type="PROSITE" id="PS51336">
    <property type="entry name" value="DM10"/>
    <property type="match status" value="3"/>
</dbReference>
<protein>
    <submittedName>
        <fullName evidence="10">DM10 domain-containing protein</fullName>
    </submittedName>
</protein>
<evidence type="ECO:0000256" key="2">
    <source>
        <dbReference type="ARBA" id="ARBA00004245"/>
    </source>
</evidence>
<feature type="domain" description="DM10" evidence="7">
    <location>
        <begin position="109"/>
        <end position="216"/>
    </location>
</feature>
<evidence type="ECO:0000256" key="4">
    <source>
        <dbReference type="ARBA" id="ARBA00022737"/>
    </source>
</evidence>
<dbReference type="GO" id="GO:0072686">
    <property type="term" value="C:mitotic spindle"/>
    <property type="evidence" value="ECO:0007669"/>
    <property type="project" value="TreeGrafter"/>
</dbReference>
<dbReference type="Proteomes" id="UP001152797">
    <property type="component" value="Unassembled WGS sequence"/>
</dbReference>
<evidence type="ECO:0000313" key="10">
    <source>
        <dbReference type="EMBL" id="CAL4790030.1"/>
    </source>
</evidence>
<evidence type="ECO:0000256" key="3">
    <source>
        <dbReference type="ARBA" id="ARBA00022490"/>
    </source>
</evidence>
<evidence type="ECO:0000313" key="11">
    <source>
        <dbReference type="Proteomes" id="UP001152797"/>
    </source>
</evidence>
<keyword evidence="4" id="KW-0677">Repeat</keyword>
<dbReference type="Pfam" id="PF06565">
    <property type="entry name" value="DM10_dom"/>
    <property type="match status" value="3"/>
</dbReference>
<proteinExistence type="predicted"/>
<comment type="subcellular location">
    <subcellularLocation>
        <location evidence="1">Cell projection</location>
        <location evidence="1">Cilium</location>
    </subcellularLocation>
    <subcellularLocation>
        <location evidence="2">Cytoplasm</location>
        <location evidence="2">Cytoskeleton</location>
    </subcellularLocation>
</comment>
<reference evidence="8" key="1">
    <citation type="submission" date="2022-10" db="EMBL/GenBank/DDBJ databases">
        <authorList>
            <person name="Chen Y."/>
            <person name="Dougan E. K."/>
            <person name="Chan C."/>
            <person name="Rhodes N."/>
            <person name="Thang M."/>
        </authorList>
    </citation>
    <scope>NUCLEOTIDE SEQUENCE</scope>
</reference>
<dbReference type="EMBL" id="CAMXCT010003146">
    <property type="protein sequence ID" value="CAI4002718.1"/>
    <property type="molecule type" value="Genomic_DNA"/>
</dbReference>
<sequence length="626" mass="72216">MAVPLVPLVPSTPRGSQLPFLPGYAAQEVKFGTSRKPQTLSFGPGGCIDSYHKLKVPRLNLAITERLKDPFHRYDMSYRSPTHEERDFIKQSARNTFRPLNEPAWLKHDRHVLKFDAYTQDRMFESTKETFRIRCCVIYFYLEDGTMMVSEPKVENSGMAQGTVVKRHRIPKPKCLGGGTYSYEDFRVGSTVSIYAQIYKLVACDEFTRKFYWDAMGAVQPDDQEAPIDSFQANMQVDEEAIAERSATLSESKEYHHLAAGGNRKNQKLEQYLENDRKVLRFHCFWDDMTKYGTRMYYTLHYYLADDTAEILENMSRNSGRDPYPTFWRRSPLRKNPNITATPGMMEPEPVIYKPEDLVVGEYVNVLGRNIFLYDCDVFTRDFYKQYMDFEQGSIKIEQPRLVHTKIRYPPHIGFGSEEDSLASCLRLAPRPPQRDMKRLIADADKVMRFEAKLANNIPQDEKRRFIVAVFMADDSVGVWELKSRNSGHDEGKFANKARRKNPATGSWFCQADFFVGAIVEVNASPFQLIWADDAAFLRMESHPAQFRYADTSLVIQKLRPARELLEKVEGLMDWRSFQSLVQDHGIQLVDHETISLARAHGRYQGPARKAQIDLGKLLLAMDDQT</sequence>
<dbReference type="SMART" id="SM00676">
    <property type="entry name" value="DM10"/>
    <property type="match status" value="3"/>
</dbReference>
<keyword evidence="3" id="KW-0963">Cytoplasm</keyword>
<evidence type="ECO:0000313" key="8">
    <source>
        <dbReference type="EMBL" id="CAI4002718.1"/>
    </source>
</evidence>
<evidence type="ECO:0000259" key="7">
    <source>
        <dbReference type="PROSITE" id="PS51336"/>
    </source>
</evidence>
<dbReference type="EMBL" id="CAMXCT020003146">
    <property type="protein sequence ID" value="CAL1156093.1"/>
    <property type="molecule type" value="Genomic_DNA"/>
</dbReference>
<keyword evidence="11" id="KW-1185">Reference proteome</keyword>
<evidence type="ECO:0000256" key="6">
    <source>
        <dbReference type="ARBA" id="ARBA00023273"/>
    </source>
</evidence>
<feature type="domain" description="DM10" evidence="7">
    <location>
        <begin position="444"/>
        <end position="544"/>
    </location>
</feature>
<dbReference type="GO" id="GO:0005930">
    <property type="term" value="C:axoneme"/>
    <property type="evidence" value="ECO:0007669"/>
    <property type="project" value="TreeGrafter"/>
</dbReference>
<dbReference type="PANTHER" id="PTHR12086">
    <property type="entry name" value="EF-HAND DOMAIN C-TERMINAL CONTAINING PROTEIN"/>
    <property type="match status" value="1"/>
</dbReference>
<evidence type="ECO:0000256" key="5">
    <source>
        <dbReference type="ARBA" id="ARBA00023212"/>
    </source>
</evidence>
<keyword evidence="5" id="KW-0206">Cytoskeleton</keyword>
<accession>A0A9P1D2X1</accession>
<dbReference type="PANTHER" id="PTHR12086:SF9">
    <property type="entry name" value="EF-HAND DOMAIN-CONTAINING PROTEIN 1"/>
    <property type="match status" value="1"/>
</dbReference>
<dbReference type="GO" id="GO:0007052">
    <property type="term" value="P:mitotic spindle organization"/>
    <property type="evidence" value="ECO:0007669"/>
    <property type="project" value="TreeGrafter"/>
</dbReference>
<dbReference type="InterPro" id="IPR006602">
    <property type="entry name" value="DM10_dom"/>
</dbReference>
<dbReference type="GO" id="GO:0060285">
    <property type="term" value="P:cilium-dependent cell motility"/>
    <property type="evidence" value="ECO:0007669"/>
    <property type="project" value="TreeGrafter"/>
</dbReference>
<name>A0A9P1D2X1_9DINO</name>
<dbReference type="GO" id="GO:0043014">
    <property type="term" value="F:alpha-tubulin binding"/>
    <property type="evidence" value="ECO:0007669"/>
    <property type="project" value="TreeGrafter"/>
</dbReference>
<evidence type="ECO:0000313" key="9">
    <source>
        <dbReference type="EMBL" id="CAL1156093.1"/>
    </source>
</evidence>
<organism evidence="8">
    <name type="scientific">Cladocopium goreaui</name>
    <dbReference type="NCBI Taxonomy" id="2562237"/>
    <lineage>
        <taxon>Eukaryota</taxon>
        <taxon>Sar</taxon>
        <taxon>Alveolata</taxon>
        <taxon>Dinophyceae</taxon>
        <taxon>Suessiales</taxon>
        <taxon>Symbiodiniaceae</taxon>
        <taxon>Cladocopium</taxon>
    </lineage>
</organism>
<dbReference type="GO" id="GO:0000281">
    <property type="term" value="P:mitotic cytokinesis"/>
    <property type="evidence" value="ECO:0007669"/>
    <property type="project" value="TreeGrafter"/>
</dbReference>
<dbReference type="FunFam" id="2.30.29.170:FF:000004">
    <property type="entry name" value="EF-hand domain containing 2"/>
    <property type="match status" value="1"/>
</dbReference>
<comment type="caution">
    <text evidence="8">The sequence shown here is derived from an EMBL/GenBank/DDBJ whole genome shotgun (WGS) entry which is preliminary data.</text>
</comment>
<reference evidence="9" key="2">
    <citation type="submission" date="2024-04" db="EMBL/GenBank/DDBJ databases">
        <authorList>
            <person name="Chen Y."/>
            <person name="Shah S."/>
            <person name="Dougan E. K."/>
            <person name="Thang M."/>
            <person name="Chan C."/>
        </authorList>
    </citation>
    <scope>NUCLEOTIDE SEQUENCE [LARGE SCALE GENOMIC DNA]</scope>
</reference>
<dbReference type="AlphaFoldDB" id="A0A9P1D2X1"/>
<dbReference type="InterPro" id="IPR040193">
    <property type="entry name" value="EFHC1/EFHC2/EFHB"/>
</dbReference>
<dbReference type="OrthoDB" id="6360546at2759"/>
<dbReference type="Gene3D" id="2.30.29.170">
    <property type="match status" value="3"/>
</dbReference>
<dbReference type="EMBL" id="CAMXCT030003146">
    <property type="protein sequence ID" value="CAL4790030.1"/>
    <property type="molecule type" value="Genomic_DNA"/>
</dbReference>
<gene>
    <name evidence="8" type="ORF">C1SCF055_LOCUS28654</name>
</gene>